<accession>E5A8Z3</accession>
<dbReference type="eggNOG" id="ENOG502S6ZV">
    <property type="taxonomic scope" value="Eukaryota"/>
</dbReference>
<organism evidence="3">
    <name type="scientific">Leptosphaeria maculans (strain JN3 / isolate v23.1.3 / race Av1-4-5-6-7-8)</name>
    <name type="common">Blackleg fungus</name>
    <name type="synonym">Phoma lingam</name>
    <dbReference type="NCBI Taxonomy" id="985895"/>
    <lineage>
        <taxon>Eukaryota</taxon>
        <taxon>Fungi</taxon>
        <taxon>Dikarya</taxon>
        <taxon>Ascomycota</taxon>
        <taxon>Pezizomycotina</taxon>
        <taxon>Dothideomycetes</taxon>
        <taxon>Pleosporomycetidae</taxon>
        <taxon>Pleosporales</taxon>
        <taxon>Pleosporineae</taxon>
        <taxon>Leptosphaeriaceae</taxon>
        <taxon>Plenodomus</taxon>
        <taxon>Plenodomus lingam/Leptosphaeria maculans species complex</taxon>
    </lineage>
</organism>
<dbReference type="VEuPathDB" id="FungiDB:LEMA_P076770.1"/>
<feature type="chain" id="PRO_5003193521" description="Pullulan synthetase" evidence="1">
    <location>
        <begin position="19"/>
        <end position="171"/>
    </location>
</feature>
<name>E5A8Z3_LEPMJ</name>
<feature type="signal peptide" evidence="1">
    <location>
        <begin position="1"/>
        <end position="18"/>
    </location>
</feature>
<gene>
    <name evidence="2" type="ORF">LEMA_P076770.1</name>
</gene>
<dbReference type="Proteomes" id="UP000002668">
    <property type="component" value="Genome"/>
</dbReference>
<dbReference type="HOGENOM" id="CLU_124601_0_0_1"/>
<keyword evidence="1" id="KW-0732">Signal</keyword>
<proteinExistence type="predicted"/>
<sequence>MRYSTLILPAVTIALTSALPTDPTNFFLVTTTQLDPSANSSQLKAVSATSLFDPFKQPALVLRLEQPGYNSLPNFTLSSGTLSTNAQGPFGSTRYIYNSTMVTAGSELQFLASMQSKGNMALGQGYLLTVDGEREGWTVCEGDLREDVLFWKGKGESCVGTYLHAVRKPPY</sequence>
<evidence type="ECO:0000313" key="3">
    <source>
        <dbReference type="Proteomes" id="UP000002668"/>
    </source>
</evidence>
<dbReference type="EMBL" id="FP929137">
    <property type="protein sequence ID" value="CBY00088.1"/>
    <property type="molecule type" value="Genomic_DNA"/>
</dbReference>
<reference evidence="3" key="1">
    <citation type="journal article" date="2011" name="Nat. Commun.">
        <title>Effector diversification within compartments of the Leptosphaeria maculans genome affected by Repeat-Induced Point mutations.</title>
        <authorList>
            <person name="Rouxel T."/>
            <person name="Grandaubert J."/>
            <person name="Hane J.K."/>
            <person name="Hoede C."/>
            <person name="van de Wouw A.P."/>
            <person name="Couloux A."/>
            <person name="Dominguez V."/>
            <person name="Anthouard V."/>
            <person name="Bally P."/>
            <person name="Bourras S."/>
            <person name="Cozijnsen A.J."/>
            <person name="Ciuffetti L.M."/>
            <person name="Degrave A."/>
            <person name="Dilmaghani A."/>
            <person name="Duret L."/>
            <person name="Fudal I."/>
            <person name="Goodwin S.B."/>
            <person name="Gout L."/>
            <person name="Glaser N."/>
            <person name="Linglin J."/>
            <person name="Kema G.H.J."/>
            <person name="Lapalu N."/>
            <person name="Lawrence C.B."/>
            <person name="May K."/>
            <person name="Meyer M."/>
            <person name="Ollivier B."/>
            <person name="Poulain J."/>
            <person name="Schoch C.L."/>
            <person name="Simon A."/>
            <person name="Spatafora J.W."/>
            <person name="Stachowiak A."/>
            <person name="Turgeon B.G."/>
            <person name="Tyler B.M."/>
            <person name="Vincent D."/>
            <person name="Weissenbach J."/>
            <person name="Amselem J."/>
            <person name="Quesneville H."/>
            <person name="Oliver R.P."/>
            <person name="Wincker P."/>
            <person name="Balesdent M.-H."/>
            <person name="Howlett B.J."/>
        </authorList>
    </citation>
    <scope>NUCLEOTIDE SEQUENCE [LARGE SCALE GENOMIC DNA]</scope>
    <source>
        <strain evidence="3">JN3 / isolate v23.1.3 / race Av1-4-5-6-7-8</strain>
    </source>
</reference>
<dbReference type="AlphaFoldDB" id="E5A8Z3"/>
<dbReference type="OMA" id="EGWTICE"/>
<dbReference type="InParanoid" id="E5A8Z3"/>
<evidence type="ECO:0000313" key="2">
    <source>
        <dbReference type="EMBL" id="CBY00088.1"/>
    </source>
</evidence>
<protein>
    <recommendedName>
        <fullName evidence="4">Pullulan synthetase</fullName>
    </recommendedName>
</protein>
<dbReference type="OrthoDB" id="5317242at2759"/>
<keyword evidence="3" id="KW-1185">Reference proteome</keyword>
<evidence type="ECO:0008006" key="4">
    <source>
        <dbReference type="Google" id="ProtNLM"/>
    </source>
</evidence>
<dbReference type="GeneID" id="13289365"/>
<evidence type="ECO:0000256" key="1">
    <source>
        <dbReference type="SAM" id="SignalP"/>
    </source>
</evidence>